<keyword evidence="2" id="KW-1185">Reference proteome</keyword>
<evidence type="ECO:0000313" key="1">
    <source>
        <dbReference type="EMBL" id="VVZ96211.1"/>
    </source>
</evidence>
<dbReference type="EMBL" id="CABVOU010000038">
    <property type="protein sequence ID" value="VVZ96211.1"/>
    <property type="molecule type" value="Genomic_DNA"/>
</dbReference>
<organism evidence="1 2">
    <name type="scientific">Halomonas lysinitropha</name>
    <dbReference type="NCBI Taxonomy" id="2607506"/>
    <lineage>
        <taxon>Bacteria</taxon>
        <taxon>Pseudomonadati</taxon>
        <taxon>Pseudomonadota</taxon>
        <taxon>Gammaproteobacteria</taxon>
        <taxon>Oceanospirillales</taxon>
        <taxon>Halomonadaceae</taxon>
        <taxon>Halomonas</taxon>
    </lineage>
</organism>
<evidence type="ECO:0000313" key="2">
    <source>
        <dbReference type="Proteomes" id="UP000326725"/>
    </source>
</evidence>
<accession>A0A5K1I720</accession>
<dbReference type="Proteomes" id="UP000326725">
    <property type="component" value="Unassembled WGS sequence"/>
</dbReference>
<protein>
    <submittedName>
        <fullName evidence="1">Uncharacterized protein</fullName>
    </submittedName>
</protein>
<dbReference type="SUPFAM" id="SSF49464">
    <property type="entry name" value="Carboxypeptidase regulatory domain-like"/>
    <property type="match status" value="1"/>
</dbReference>
<sequence>MARAGRFRCLAIGLVTTLATLALLAWLALWWLSPAPVSGRLVEYHADAPVPGAVITVSRHGWGRSEHHGELIWDKRYLATATTDAEGRFRVPMPGPVWLVGSGSGRLKAEAEGFHTLDVSHVPPGAELTLQTVVDRDEHLPGGTAYLGWDEEGEPFGWSFIDDAPTRDLSLVDLYPLALKRDPLRVTLAVPDGGGLHFVSAEEQGIAHESWGYLLRYLDASPEPPMALRLTLDGTPGTLFLRTPQDRYAKLAWEPGVVMAMTGSVPGLDATSERLFSLRFVYRPTPGRQLPYQPPLFPVEPVRAALQAELPEGGEPYAGPRTYRLVVTDAQGRELERQGVELTPNVPVDLPSCADDAPLVWRFESVRMDYEQERLPRLQLTMAGETFVHHSGPRLVGPRDPTVFEVMAFDTEYQRHDLEVRLRELNNETGSTGCG</sequence>
<proteinExistence type="predicted"/>
<dbReference type="InterPro" id="IPR008969">
    <property type="entry name" value="CarboxyPept-like_regulatory"/>
</dbReference>
<reference evidence="1 2" key="1">
    <citation type="submission" date="2019-09" db="EMBL/GenBank/DDBJ databases">
        <authorList>
            <person name="Criscuolo A."/>
        </authorList>
    </citation>
    <scope>NUCLEOTIDE SEQUENCE [LARGE SCALE GENOMIC DNA]</scope>
    <source>
        <strain evidence="2">3(2)</strain>
    </source>
</reference>
<dbReference type="AlphaFoldDB" id="A0A5K1I720"/>
<name>A0A5K1I720_9GAMM</name>
<gene>
    <name evidence="1" type="ORF">HALO32_02307</name>
</gene>
<dbReference type="RefSeq" id="WP_151444028.1">
    <property type="nucleotide sequence ID" value="NZ_CABVOU010000038.1"/>
</dbReference>